<reference evidence="1 2" key="1">
    <citation type="submission" date="2019-03" db="EMBL/GenBank/DDBJ databases">
        <title>Genomic Encyclopedia of Type Strains, Phase IV (KMG-IV): sequencing the most valuable type-strain genomes for metagenomic binning, comparative biology and taxonomic classification.</title>
        <authorList>
            <person name="Goeker M."/>
        </authorList>
    </citation>
    <scope>NUCLEOTIDE SEQUENCE [LARGE SCALE GENOMIC DNA]</scope>
    <source>
        <strain evidence="1 2">DSM 16998</strain>
    </source>
</reference>
<name>A0A4R6QPA0_9BURK</name>
<proteinExistence type="predicted"/>
<evidence type="ECO:0000313" key="1">
    <source>
        <dbReference type="EMBL" id="TDP72467.1"/>
    </source>
</evidence>
<dbReference type="Proteomes" id="UP000295361">
    <property type="component" value="Unassembled WGS sequence"/>
</dbReference>
<protein>
    <submittedName>
        <fullName evidence="1">Uncharacterized protein</fullName>
    </submittedName>
</protein>
<dbReference type="AlphaFoldDB" id="A0A4R6QPA0"/>
<organism evidence="1 2">
    <name type="scientific">Roseateles toxinivorans</name>
    <dbReference type="NCBI Taxonomy" id="270368"/>
    <lineage>
        <taxon>Bacteria</taxon>
        <taxon>Pseudomonadati</taxon>
        <taxon>Pseudomonadota</taxon>
        <taxon>Betaproteobacteria</taxon>
        <taxon>Burkholderiales</taxon>
        <taxon>Sphaerotilaceae</taxon>
        <taxon>Roseateles</taxon>
    </lineage>
</organism>
<accession>A0A4R6QPA0</accession>
<evidence type="ECO:0000313" key="2">
    <source>
        <dbReference type="Proteomes" id="UP000295361"/>
    </source>
</evidence>
<keyword evidence="2" id="KW-1185">Reference proteome</keyword>
<comment type="caution">
    <text evidence="1">The sequence shown here is derived from an EMBL/GenBank/DDBJ whole genome shotgun (WGS) entry which is preliminary data.</text>
</comment>
<sequence length="150" mass="16981">MPRQPGLRKLEVKAKHLLRLIHPKRLYSMTPAWIVYAWPRVLCQAQRAQRLQLTHQSTRVLVAGYGAQPSMGQTLWCGHSDEGEAGVAWDWVQLPIGMVAMVDPMALVSNLQFVNREGQVLAPMESVRRLNEIVHGLPWQSEVQRVLQAA</sequence>
<gene>
    <name evidence="1" type="ORF">DES47_102212</name>
</gene>
<dbReference type="EMBL" id="SNXS01000002">
    <property type="protein sequence ID" value="TDP72467.1"/>
    <property type="molecule type" value="Genomic_DNA"/>
</dbReference>
<dbReference type="Gene3D" id="3.10.450.610">
    <property type="match status" value="1"/>
</dbReference>
<dbReference type="InParanoid" id="A0A4R6QPA0"/>